<comment type="caution">
    <text evidence="1">The sequence shown here is derived from an EMBL/GenBank/DDBJ whole genome shotgun (WGS) entry which is preliminary data.</text>
</comment>
<keyword evidence="2" id="KW-1185">Reference proteome</keyword>
<dbReference type="Pfam" id="PF13552">
    <property type="entry name" value="DUF4127"/>
    <property type="match status" value="1"/>
</dbReference>
<accession>A0A9X2GYR0</accession>
<dbReference type="EMBL" id="JAMZDY010000001">
    <property type="protein sequence ID" value="MCP2369650.1"/>
    <property type="molecule type" value="Genomic_DNA"/>
</dbReference>
<evidence type="ECO:0008006" key="3">
    <source>
        <dbReference type="Google" id="ProtNLM"/>
    </source>
</evidence>
<dbReference type="OrthoDB" id="9789552at2"/>
<name>A0A9X2GYR0_9MICO</name>
<evidence type="ECO:0000313" key="2">
    <source>
        <dbReference type="Proteomes" id="UP001139722"/>
    </source>
</evidence>
<reference evidence="1" key="1">
    <citation type="submission" date="2022-06" db="EMBL/GenBank/DDBJ databases">
        <title>Sequencing the genomes of 1000 actinobacteria strains.</title>
        <authorList>
            <person name="Klenk H.-P."/>
        </authorList>
    </citation>
    <scope>NUCLEOTIDE SEQUENCE</scope>
    <source>
        <strain evidence="1">DSM 22016</strain>
    </source>
</reference>
<organism evidence="1 2">
    <name type="scientific">Agromyces terreus</name>
    <dbReference type="NCBI Taxonomy" id="424795"/>
    <lineage>
        <taxon>Bacteria</taxon>
        <taxon>Bacillati</taxon>
        <taxon>Actinomycetota</taxon>
        <taxon>Actinomycetes</taxon>
        <taxon>Micrococcales</taxon>
        <taxon>Microbacteriaceae</taxon>
        <taxon>Agromyces</taxon>
    </lineage>
</organism>
<dbReference type="AlphaFoldDB" id="A0A9X2GYR0"/>
<protein>
    <recommendedName>
        <fullName evidence="3">DUF4127 family protein</fullName>
    </recommendedName>
</protein>
<sequence>MSGSLRIAVVPLDDRPVNTRLLSDVAAAAGVTVLTPPPGIIRGKDQTSVDPRLADWLEHVADDADALIVNLNQLVFGGYVASRRFIEPIEQLLPRLDVLRAIRRRRPGLPIHAFVTLMRTKDVNDGSAEPAYWEQHGADIAQHSGAAYAAEHGAPWRPETVVPAPHLSDFYLRRLRLHALQLSAIEAVIDGTVTQFVVAVEDSKVESVSTSEREWLEAWTRRLGVEDRVRCYPGADEVAVALLAGVISTRRGAPTRMRLIVDDPDGLARVAAFEDVALSDTLAHQCRTAGIEIVDTDEDFVLALSTPSSDPWDWYRHARQERRAPSSGDEAFADAIRHELDAGRRVVVADVAHANGGNPALIRTLIDDGLLERLSGYAGWNTAGNTLGTALASGVALTAPTADPRAQERLLAHRIIEDVGYQSLTRRAELSARLAPDAADRRTFELGLGEELGRFALGLGAIGRRWRLAGGNARLPWDRLFEVDFELEPIILEETR</sequence>
<evidence type="ECO:0000313" key="1">
    <source>
        <dbReference type="EMBL" id="MCP2369650.1"/>
    </source>
</evidence>
<gene>
    <name evidence="1" type="ORF">BJ978_000326</name>
</gene>
<proteinExistence type="predicted"/>
<dbReference type="InterPro" id="IPR025394">
    <property type="entry name" value="DUF4127"/>
</dbReference>
<dbReference type="Proteomes" id="UP001139722">
    <property type="component" value="Unassembled WGS sequence"/>
</dbReference>
<dbReference type="RefSeq" id="WP_156998993.1">
    <property type="nucleotide sequence ID" value="NZ_BAAANU010000002.1"/>
</dbReference>